<dbReference type="Proteomes" id="UP001211907">
    <property type="component" value="Unassembled WGS sequence"/>
</dbReference>
<reference evidence="2" key="1">
    <citation type="submission" date="2020-05" db="EMBL/GenBank/DDBJ databases">
        <title>Phylogenomic resolution of chytrid fungi.</title>
        <authorList>
            <person name="Stajich J.E."/>
            <person name="Amses K."/>
            <person name="Simmons R."/>
            <person name="Seto K."/>
            <person name="Myers J."/>
            <person name="Bonds A."/>
            <person name="Quandt C.A."/>
            <person name="Barry K."/>
            <person name="Liu P."/>
            <person name="Grigoriev I."/>
            <person name="Longcore J.E."/>
            <person name="James T.Y."/>
        </authorList>
    </citation>
    <scope>NUCLEOTIDE SEQUENCE</scope>
    <source>
        <strain evidence="2">JEL0513</strain>
    </source>
</reference>
<organism evidence="2 3">
    <name type="scientific">Physocladia obscura</name>
    <dbReference type="NCBI Taxonomy" id="109957"/>
    <lineage>
        <taxon>Eukaryota</taxon>
        <taxon>Fungi</taxon>
        <taxon>Fungi incertae sedis</taxon>
        <taxon>Chytridiomycota</taxon>
        <taxon>Chytridiomycota incertae sedis</taxon>
        <taxon>Chytridiomycetes</taxon>
        <taxon>Chytridiales</taxon>
        <taxon>Chytriomycetaceae</taxon>
        <taxon>Physocladia</taxon>
    </lineage>
</organism>
<proteinExistence type="predicted"/>
<accession>A0AAD5XAG5</accession>
<name>A0AAD5XAG5_9FUNG</name>
<sequence length="221" mass="23507">MQLGTTLLLLLASALTATAFTNGTLIPPYICDLDDLAKGGPKSLGDVIPLLQEGDAQAKIAAYHHLLTNATGYAAQNLCTAVLDSNNGLYSASHNNFTIHTLGGERLIGLIVWIQDFPHGNTTEPRRIGKITHPGLNMIHYPYKCGQTIVHATALDDDALVKSQSDVIGWRAPRDGVFGGFVQVRGVCVTANGYGKFAVDVSTGGKGAVILRKSGEKEEHD</sequence>
<evidence type="ECO:0000313" key="2">
    <source>
        <dbReference type="EMBL" id="KAJ3086175.1"/>
    </source>
</evidence>
<feature type="chain" id="PRO_5041961334" evidence="1">
    <location>
        <begin position="20"/>
        <end position="221"/>
    </location>
</feature>
<evidence type="ECO:0000256" key="1">
    <source>
        <dbReference type="SAM" id="SignalP"/>
    </source>
</evidence>
<keyword evidence="3" id="KW-1185">Reference proteome</keyword>
<comment type="caution">
    <text evidence="2">The sequence shown here is derived from an EMBL/GenBank/DDBJ whole genome shotgun (WGS) entry which is preliminary data.</text>
</comment>
<keyword evidence="1" id="KW-0732">Signal</keyword>
<dbReference type="AlphaFoldDB" id="A0AAD5XAG5"/>
<evidence type="ECO:0000313" key="3">
    <source>
        <dbReference type="Proteomes" id="UP001211907"/>
    </source>
</evidence>
<dbReference type="EMBL" id="JADGJH010004345">
    <property type="protein sequence ID" value="KAJ3086175.1"/>
    <property type="molecule type" value="Genomic_DNA"/>
</dbReference>
<feature type="signal peptide" evidence="1">
    <location>
        <begin position="1"/>
        <end position="19"/>
    </location>
</feature>
<gene>
    <name evidence="2" type="ORF">HK100_008787</name>
</gene>
<protein>
    <submittedName>
        <fullName evidence="2">Uncharacterized protein</fullName>
    </submittedName>
</protein>